<evidence type="ECO:0000313" key="3">
    <source>
        <dbReference type="EMBL" id="NBL64129.1"/>
    </source>
</evidence>
<evidence type="ECO:0000256" key="1">
    <source>
        <dbReference type="PROSITE-ProRule" id="PRU00169"/>
    </source>
</evidence>
<dbReference type="EMBL" id="JAABLM010000002">
    <property type="protein sequence ID" value="NBL64129.1"/>
    <property type="molecule type" value="Genomic_DNA"/>
</dbReference>
<dbReference type="RefSeq" id="WP_166535979.1">
    <property type="nucleotide sequence ID" value="NZ_JAABLM010000002.1"/>
</dbReference>
<evidence type="ECO:0000313" key="4">
    <source>
        <dbReference type="Proteomes" id="UP000798602"/>
    </source>
</evidence>
<protein>
    <submittedName>
        <fullName evidence="3">Response regulator</fullName>
    </submittedName>
</protein>
<dbReference type="InterPro" id="IPR052893">
    <property type="entry name" value="TCS_response_regulator"/>
</dbReference>
<gene>
    <name evidence="3" type="ORF">GV828_02820</name>
</gene>
<dbReference type="Gene3D" id="3.40.50.2300">
    <property type="match status" value="1"/>
</dbReference>
<keyword evidence="1" id="KW-0597">Phosphoprotein</keyword>
<comment type="caution">
    <text evidence="3">The sequence shown here is derived from an EMBL/GenBank/DDBJ whole genome shotgun (WGS) entry which is preliminary data.</text>
</comment>
<dbReference type="Proteomes" id="UP000798602">
    <property type="component" value="Unassembled WGS sequence"/>
</dbReference>
<organism evidence="3 4">
    <name type="scientific">Flavobacterium ichthyis</name>
    <dbReference type="NCBI Taxonomy" id="2698827"/>
    <lineage>
        <taxon>Bacteria</taxon>
        <taxon>Pseudomonadati</taxon>
        <taxon>Bacteroidota</taxon>
        <taxon>Flavobacteriia</taxon>
        <taxon>Flavobacteriales</taxon>
        <taxon>Flavobacteriaceae</taxon>
        <taxon>Flavobacterium</taxon>
    </lineage>
</organism>
<evidence type="ECO:0000259" key="2">
    <source>
        <dbReference type="PROSITE" id="PS50110"/>
    </source>
</evidence>
<dbReference type="PANTHER" id="PTHR44520">
    <property type="entry name" value="RESPONSE REGULATOR RCP1-RELATED"/>
    <property type="match status" value="1"/>
</dbReference>
<dbReference type="SMART" id="SM00448">
    <property type="entry name" value="REC"/>
    <property type="match status" value="1"/>
</dbReference>
<dbReference type="InterPro" id="IPR011006">
    <property type="entry name" value="CheY-like_superfamily"/>
</dbReference>
<dbReference type="InterPro" id="IPR001789">
    <property type="entry name" value="Sig_transdc_resp-reg_receiver"/>
</dbReference>
<proteinExistence type="predicted"/>
<dbReference type="PANTHER" id="PTHR44520:SF2">
    <property type="entry name" value="RESPONSE REGULATOR RCP1"/>
    <property type="match status" value="1"/>
</dbReference>
<feature type="domain" description="Response regulatory" evidence="2">
    <location>
        <begin position="7"/>
        <end position="128"/>
    </location>
</feature>
<dbReference type="PROSITE" id="PS50110">
    <property type="entry name" value="RESPONSE_REGULATORY"/>
    <property type="match status" value="1"/>
</dbReference>
<sequence length="148" mass="16945">MDYSPTRIILADDDQDDLAFFREALSTLQLNHTLDTFSDGKKLMDYLNDPKNPLPHLLFLDLNMPCKTGMECLEEIRNNPRFKDISIAIYSTSSSNADLEATFIKGANIYIKKPSNFTKLKEVLNEVVNLNWQHHTSGLNKDTFLFSI</sequence>
<name>A0ABW9Z8G1_9FLAO</name>
<dbReference type="SUPFAM" id="SSF52172">
    <property type="entry name" value="CheY-like"/>
    <property type="match status" value="1"/>
</dbReference>
<keyword evidence="4" id="KW-1185">Reference proteome</keyword>
<reference evidence="4" key="1">
    <citation type="submission" date="2020-01" db="EMBL/GenBank/DDBJ databases">
        <title>Sphingomonas sp. strain CSW-10.</title>
        <authorList>
            <person name="Chen W.-M."/>
        </authorList>
    </citation>
    <scope>NUCLEOTIDE SEQUENCE [LARGE SCALE GENOMIC DNA]</scope>
    <source>
        <strain evidence="4">NST-5</strain>
    </source>
</reference>
<dbReference type="Pfam" id="PF00072">
    <property type="entry name" value="Response_reg"/>
    <property type="match status" value="1"/>
</dbReference>
<accession>A0ABW9Z8G1</accession>
<feature type="modified residue" description="4-aspartylphosphate" evidence="1">
    <location>
        <position position="61"/>
    </location>
</feature>